<dbReference type="AlphaFoldDB" id="A0A517U5I7"/>
<gene>
    <name evidence="1" type="ORF">I41_51330</name>
</gene>
<keyword evidence="2" id="KW-1185">Reference proteome</keyword>
<organism evidence="1 2">
    <name type="scientific">Lacipirellula limnantheis</name>
    <dbReference type="NCBI Taxonomy" id="2528024"/>
    <lineage>
        <taxon>Bacteria</taxon>
        <taxon>Pseudomonadati</taxon>
        <taxon>Planctomycetota</taxon>
        <taxon>Planctomycetia</taxon>
        <taxon>Pirellulales</taxon>
        <taxon>Lacipirellulaceae</taxon>
        <taxon>Lacipirellula</taxon>
    </lineage>
</organism>
<proteinExistence type="predicted"/>
<dbReference type="EMBL" id="CP036339">
    <property type="protein sequence ID" value="QDT75889.1"/>
    <property type="molecule type" value="Genomic_DNA"/>
</dbReference>
<accession>A0A517U5I7</accession>
<evidence type="ECO:0000313" key="2">
    <source>
        <dbReference type="Proteomes" id="UP000317909"/>
    </source>
</evidence>
<dbReference type="Proteomes" id="UP000317909">
    <property type="component" value="Chromosome"/>
</dbReference>
<evidence type="ECO:0000313" key="1">
    <source>
        <dbReference type="EMBL" id="QDT75889.1"/>
    </source>
</evidence>
<protein>
    <submittedName>
        <fullName evidence="1">Uncharacterized protein</fullName>
    </submittedName>
</protein>
<reference evidence="1 2" key="1">
    <citation type="submission" date="2019-02" db="EMBL/GenBank/DDBJ databases">
        <title>Deep-cultivation of Planctomycetes and their phenomic and genomic characterization uncovers novel biology.</title>
        <authorList>
            <person name="Wiegand S."/>
            <person name="Jogler M."/>
            <person name="Boedeker C."/>
            <person name="Pinto D."/>
            <person name="Vollmers J."/>
            <person name="Rivas-Marin E."/>
            <person name="Kohn T."/>
            <person name="Peeters S.H."/>
            <person name="Heuer A."/>
            <person name="Rast P."/>
            <person name="Oberbeckmann S."/>
            <person name="Bunk B."/>
            <person name="Jeske O."/>
            <person name="Meyerdierks A."/>
            <person name="Storesund J.E."/>
            <person name="Kallscheuer N."/>
            <person name="Luecker S."/>
            <person name="Lage O.M."/>
            <person name="Pohl T."/>
            <person name="Merkel B.J."/>
            <person name="Hornburger P."/>
            <person name="Mueller R.-W."/>
            <person name="Bruemmer F."/>
            <person name="Labrenz M."/>
            <person name="Spormann A.M."/>
            <person name="Op den Camp H."/>
            <person name="Overmann J."/>
            <person name="Amann R."/>
            <person name="Jetten M.S.M."/>
            <person name="Mascher T."/>
            <person name="Medema M.H."/>
            <person name="Devos D.P."/>
            <person name="Kaster A.-K."/>
            <person name="Ovreas L."/>
            <person name="Rohde M."/>
            <person name="Galperin M.Y."/>
            <person name="Jogler C."/>
        </authorList>
    </citation>
    <scope>NUCLEOTIDE SEQUENCE [LARGE SCALE GENOMIC DNA]</scope>
    <source>
        <strain evidence="1 2">I41</strain>
    </source>
</reference>
<dbReference type="KEGG" id="llh:I41_51330"/>
<name>A0A517U5I7_9BACT</name>
<sequence length="392" mass="43230">MIEPPKCVGGRERNRGWTRIRADHSHLRLFAFIGGFQRQCISLASLGVLGSSIFFLFATSISQAALPIDIEVAAEAGSPFGAMQEWGKLLKEMDLARVRLRGANGGDEPSVTPSGEGENQRFKLVAILNRRDQLELPGGKFGVGDRAKLKAYFESLPERAANQGVERGIFSLTKQQFEQVYEDLSTPVTMSTKGVAPEAIVATLKEGLTIPLEVDDEASRALRSAKPFPRELQGLTTGTALAMAIRPAELTMIPEQKLGQPLTLRVVKASRERRGWPAGWRPAKSARELVPAMYRFTNVEINGFTLDEALTALGPHMEAPLLFDERVLAVRSIDPAKIEVSLPRGKTYIRRAVDRVLSQGRLAGELRVDEAEKPFYWITQFGPDNLPALEKK</sequence>